<comment type="caution">
    <text evidence="1">The sequence shown here is derived from an EMBL/GenBank/DDBJ whole genome shotgun (WGS) entry which is preliminary data.</text>
</comment>
<gene>
    <name evidence="1" type="ORF">ESY86_19480</name>
</gene>
<evidence type="ECO:0000313" key="1">
    <source>
        <dbReference type="EMBL" id="TXD86723.1"/>
    </source>
</evidence>
<protein>
    <submittedName>
        <fullName evidence="1">Uncharacterized protein</fullName>
    </submittedName>
</protein>
<evidence type="ECO:0000313" key="2">
    <source>
        <dbReference type="Proteomes" id="UP000321578"/>
    </source>
</evidence>
<keyword evidence="2" id="KW-1185">Reference proteome</keyword>
<reference evidence="1 2" key="1">
    <citation type="submission" date="2019-08" db="EMBL/GenBank/DDBJ databases">
        <title>Genomes of Subsaximicrobium wynnwilliamsii strains.</title>
        <authorList>
            <person name="Bowman J.P."/>
        </authorList>
    </citation>
    <scope>NUCLEOTIDE SEQUENCE [LARGE SCALE GENOMIC DNA]</scope>
    <source>
        <strain evidence="1 2">2-80-2</strain>
    </source>
</reference>
<dbReference type="AlphaFoldDB" id="A0A5C6ZB03"/>
<organism evidence="1 2">
    <name type="scientific">Subsaximicrobium wynnwilliamsii</name>
    <dbReference type="NCBI Taxonomy" id="291179"/>
    <lineage>
        <taxon>Bacteria</taxon>
        <taxon>Pseudomonadati</taxon>
        <taxon>Bacteroidota</taxon>
        <taxon>Flavobacteriia</taxon>
        <taxon>Flavobacteriales</taxon>
        <taxon>Flavobacteriaceae</taxon>
        <taxon>Subsaximicrobium</taxon>
    </lineage>
</organism>
<dbReference type="OrthoDB" id="881763at2"/>
<sequence length="181" mass="19941">MCLAILIIFPLWGLGGCNNDDDNNNNDTLPPATQIGANTVGCLVNGEVFLPRSEGINPTVVVNYEFFQGEFFFGLTFKDQRGSIDEIVSIGTGFISLEENITYVLDKNSLDDGDYIGGGGAYRPSTLDEGEYYTTSLVTGELTITRVDLSNSIISGIFWFDAINAENEIVEIREGRFDFEY</sequence>
<proteinExistence type="predicted"/>
<dbReference type="Proteomes" id="UP000321578">
    <property type="component" value="Unassembled WGS sequence"/>
</dbReference>
<accession>A0A5C6ZB03</accession>
<dbReference type="EMBL" id="VORO01000041">
    <property type="protein sequence ID" value="TXD86723.1"/>
    <property type="molecule type" value="Genomic_DNA"/>
</dbReference>
<name>A0A5C6ZB03_9FLAO</name>
<dbReference type="RefSeq" id="WP_147088388.1">
    <property type="nucleotide sequence ID" value="NZ_VORM01000040.1"/>
</dbReference>